<feature type="compositionally biased region" description="Polar residues" evidence="1">
    <location>
        <begin position="79"/>
        <end position="90"/>
    </location>
</feature>
<dbReference type="Proteomes" id="UP001305414">
    <property type="component" value="Unassembled WGS sequence"/>
</dbReference>
<dbReference type="AlphaFoldDB" id="A0AAN7U726"/>
<gene>
    <name evidence="2" type="ORF">RRF57_002955</name>
</gene>
<proteinExistence type="predicted"/>
<comment type="caution">
    <text evidence="2">The sequence shown here is derived from an EMBL/GenBank/DDBJ whole genome shotgun (WGS) entry which is preliminary data.</text>
</comment>
<evidence type="ECO:0000313" key="2">
    <source>
        <dbReference type="EMBL" id="KAK5627240.1"/>
    </source>
</evidence>
<accession>A0AAN7U726</accession>
<reference evidence="2 3" key="1">
    <citation type="submission" date="2023-10" db="EMBL/GenBank/DDBJ databases">
        <title>Draft genome sequence of Xylaria bambusicola isolate GMP-LS, the root and basal stem rot pathogen of sugarcane in Indonesia.</title>
        <authorList>
            <person name="Selvaraj P."/>
            <person name="Muralishankar V."/>
            <person name="Muruganantham S."/>
            <person name="Sp S."/>
            <person name="Haryani S."/>
            <person name="Lau K.J.X."/>
            <person name="Naqvi N.I."/>
        </authorList>
    </citation>
    <scope>NUCLEOTIDE SEQUENCE [LARGE SCALE GENOMIC DNA]</scope>
    <source>
        <strain evidence="2">GMP-LS</strain>
    </source>
</reference>
<feature type="region of interest" description="Disordered" evidence="1">
    <location>
        <begin position="44"/>
        <end position="90"/>
    </location>
</feature>
<name>A0AAN7U726_9PEZI</name>
<evidence type="ECO:0000313" key="3">
    <source>
        <dbReference type="Proteomes" id="UP001305414"/>
    </source>
</evidence>
<evidence type="ECO:0000256" key="1">
    <source>
        <dbReference type="SAM" id="MobiDB-lite"/>
    </source>
</evidence>
<sequence>MPIDLPQSNSVAAAAIAAPEDPRDQPGILGGFRFAISWKAPSSTIVNSTSQRPDRTKSYAEGTLRQLLRITEPSGNRGGKSTSQEDGVAG</sequence>
<organism evidence="2 3">
    <name type="scientific">Xylaria bambusicola</name>
    <dbReference type="NCBI Taxonomy" id="326684"/>
    <lineage>
        <taxon>Eukaryota</taxon>
        <taxon>Fungi</taxon>
        <taxon>Dikarya</taxon>
        <taxon>Ascomycota</taxon>
        <taxon>Pezizomycotina</taxon>
        <taxon>Sordariomycetes</taxon>
        <taxon>Xylariomycetidae</taxon>
        <taxon>Xylariales</taxon>
        <taxon>Xylariaceae</taxon>
        <taxon>Xylaria</taxon>
    </lineage>
</organism>
<dbReference type="EMBL" id="JAWHQM010000005">
    <property type="protein sequence ID" value="KAK5627240.1"/>
    <property type="molecule type" value="Genomic_DNA"/>
</dbReference>
<keyword evidence="3" id="KW-1185">Reference proteome</keyword>
<protein>
    <submittedName>
        <fullName evidence="2">Uncharacterized protein</fullName>
    </submittedName>
</protein>